<dbReference type="GO" id="GO:0006281">
    <property type="term" value="P:DNA repair"/>
    <property type="evidence" value="ECO:0007669"/>
    <property type="project" value="UniProtKB-KW"/>
</dbReference>
<evidence type="ECO:0000256" key="1">
    <source>
        <dbReference type="ARBA" id="ARBA00003618"/>
    </source>
</evidence>
<dbReference type="AlphaFoldDB" id="A0A101HZZ7"/>
<evidence type="ECO:0000256" key="2">
    <source>
        <dbReference type="ARBA" id="ARBA00009441"/>
    </source>
</evidence>
<dbReference type="InterPro" id="IPR003395">
    <property type="entry name" value="RecF/RecN/SMC_N"/>
</dbReference>
<dbReference type="PATRIC" id="fig|1635277.3.peg.1790"/>
<evidence type="ECO:0000256" key="6">
    <source>
        <dbReference type="ARBA" id="ARBA00022840"/>
    </source>
</evidence>
<evidence type="ECO:0000256" key="5">
    <source>
        <dbReference type="ARBA" id="ARBA00022763"/>
    </source>
</evidence>
<feature type="coiled-coil region" evidence="10">
    <location>
        <begin position="163"/>
        <end position="197"/>
    </location>
</feature>
<evidence type="ECO:0000256" key="8">
    <source>
        <dbReference type="ARBA" id="ARBA00033408"/>
    </source>
</evidence>
<gene>
    <name evidence="12" type="ORF">XE03_1822</name>
</gene>
<comment type="similarity">
    <text evidence="2 9">Belongs to the RecN family.</text>
</comment>
<dbReference type="Pfam" id="PF02463">
    <property type="entry name" value="SMC_N"/>
    <property type="match status" value="1"/>
</dbReference>
<dbReference type="GO" id="GO:0006310">
    <property type="term" value="P:DNA recombination"/>
    <property type="evidence" value="ECO:0007669"/>
    <property type="project" value="InterPro"/>
</dbReference>
<dbReference type="SMART" id="SM00382">
    <property type="entry name" value="AAA"/>
    <property type="match status" value="1"/>
</dbReference>
<feature type="domain" description="AAA+ ATPase" evidence="11">
    <location>
        <begin position="21"/>
        <end position="505"/>
    </location>
</feature>
<dbReference type="InterPro" id="IPR003593">
    <property type="entry name" value="AAA+_ATPase"/>
</dbReference>
<evidence type="ECO:0000313" key="12">
    <source>
        <dbReference type="EMBL" id="KUK85939.1"/>
    </source>
</evidence>
<keyword evidence="4" id="KW-0547">Nucleotide-binding</keyword>
<dbReference type="NCBIfam" id="TIGR00634">
    <property type="entry name" value="recN"/>
    <property type="match status" value="1"/>
</dbReference>
<evidence type="ECO:0000256" key="7">
    <source>
        <dbReference type="ARBA" id="ARBA00023204"/>
    </source>
</evidence>
<keyword evidence="5 9" id="KW-0227">DNA damage</keyword>
<dbReference type="PANTHER" id="PTHR11059">
    <property type="entry name" value="DNA REPAIR PROTEIN RECN"/>
    <property type="match status" value="1"/>
</dbReference>
<keyword evidence="6" id="KW-0067">ATP-binding</keyword>
<comment type="caution">
    <text evidence="12">The sequence shown here is derived from an EMBL/GenBank/DDBJ whole genome shotgun (WGS) entry which is preliminary data.</text>
</comment>
<accession>A0A101HZZ7</accession>
<dbReference type="EMBL" id="LGGX01000035">
    <property type="protein sequence ID" value="KUK85939.1"/>
    <property type="molecule type" value="Genomic_DNA"/>
</dbReference>
<dbReference type="CDD" id="cd03241">
    <property type="entry name" value="ABC_RecN"/>
    <property type="match status" value="1"/>
</dbReference>
<organism evidence="12 13">
    <name type="scientific">candidate division TA06 bacterium 34_109</name>
    <dbReference type="NCBI Taxonomy" id="1635277"/>
    <lineage>
        <taxon>Bacteria</taxon>
        <taxon>Bacteria division TA06</taxon>
    </lineage>
</organism>
<dbReference type="Gene3D" id="3.40.50.300">
    <property type="entry name" value="P-loop containing nucleotide triphosphate hydrolases"/>
    <property type="match status" value="2"/>
</dbReference>
<reference evidence="13" key="1">
    <citation type="journal article" date="2015" name="MBio">
        <title>Genome-Resolved Metagenomic Analysis Reveals Roles for Candidate Phyla and Other Microbial Community Members in Biogeochemical Transformations in Oil Reservoirs.</title>
        <authorList>
            <person name="Hu P."/>
            <person name="Tom L."/>
            <person name="Singh A."/>
            <person name="Thomas B.C."/>
            <person name="Baker B.J."/>
            <person name="Piceno Y.M."/>
            <person name="Andersen G.L."/>
            <person name="Banfield J.F."/>
        </authorList>
    </citation>
    <scope>NUCLEOTIDE SEQUENCE [LARGE SCALE GENOMIC DNA]</scope>
</reference>
<dbReference type="InterPro" id="IPR027417">
    <property type="entry name" value="P-loop_NTPase"/>
</dbReference>
<dbReference type="SUPFAM" id="SSF52540">
    <property type="entry name" value="P-loop containing nucleoside triphosphate hydrolases"/>
    <property type="match status" value="2"/>
</dbReference>
<comment type="function">
    <text evidence="1 9">May be involved in recombinational repair of damaged DNA.</text>
</comment>
<evidence type="ECO:0000256" key="9">
    <source>
        <dbReference type="PIRNR" id="PIRNR003128"/>
    </source>
</evidence>
<protein>
    <recommendedName>
        <fullName evidence="3 9">DNA repair protein RecN</fullName>
    </recommendedName>
    <alternativeName>
        <fullName evidence="8 9">Recombination protein N</fullName>
    </alternativeName>
</protein>
<name>A0A101HZZ7_UNCT6</name>
<evidence type="ECO:0000313" key="13">
    <source>
        <dbReference type="Proteomes" id="UP000053467"/>
    </source>
</evidence>
<dbReference type="GO" id="GO:0043590">
    <property type="term" value="C:bacterial nucleoid"/>
    <property type="evidence" value="ECO:0007669"/>
    <property type="project" value="TreeGrafter"/>
</dbReference>
<evidence type="ECO:0000256" key="3">
    <source>
        <dbReference type="ARBA" id="ARBA00021315"/>
    </source>
</evidence>
<sequence>MIRELIIENLLFFEDTKIEFNKGFNVITGETGAGKTVLVNTLLNLVGEKIDISLRKKNRNATITGIFEISDEIAEELKNIDIYAEDELVIRKVIKPNQRSSIYLNDSVISSSTLKKIGTLLFDLHGQYDHQLLLKKQNHIKIIDRIAENEEILSEFITRYRDYNEQSKKLRMLKEQLESFMKEREFYEYTLKELEQIDIENIDEEKMKDELSEMENFERIKEKIEYSLKILNEGEININSLLSELKKTLKDVSNKSSKISKIAENVDLIIDNVSELYNELYSYGETLFYDANELENLRNKYNKIENLKRKYNRDLNGLILFKEEIVSKLKIVSDPEGELKIQENLLIDLKKQLEELALILHKRRESVSKKFEEYVNESFKKLNMKDINLKIKIFFSPDNFSEMGNDDVEFFISNRFNEEGEPLKKIASGGEISRVMLSIKDYLRKNDPVMTMIFDEIDVGISGDTAFKVAELMKNISKYKQIITITHLPQIAAKADNHILVSKENKNIVVKELNENERVEEIARLLGSSESYETALKHAKALLKK</sequence>
<keyword evidence="10" id="KW-0175">Coiled coil</keyword>
<evidence type="ECO:0000256" key="4">
    <source>
        <dbReference type="ARBA" id="ARBA00022741"/>
    </source>
</evidence>
<dbReference type="GO" id="GO:0005524">
    <property type="term" value="F:ATP binding"/>
    <property type="evidence" value="ECO:0007669"/>
    <property type="project" value="UniProtKB-KW"/>
</dbReference>
<dbReference type="GO" id="GO:0009432">
    <property type="term" value="P:SOS response"/>
    <property type="evidence" value="ECO:0007669"/>
    <property type="project" value="TreeGrafter"/>
</dbReference>
<keyword evidence="7 9" id="KW-0234">DNA repair</keyword>
<proteinExistence type="inferred from homology"/>
<dbReference type="PIRSF" id="PIRSF003128">
    <property type="entry name" value="RecN"/>
    <property type="match status" value="1"/>
</dbReference>
<dbReference type="PANTHER" id="PTHR11059:SF0">
    <property type="entry name" value="DNA REPAIR PROTEIN RECN"/>
    <property type="match status" value="1"/>
</dbReference>
<dbReference type="InterPro" id="IPR004604">
    <property type="entry name" value="DNA_recomb/repair_RecN"/>
</dbReference>
<evidence type="ECO:0000259" key="11">
    <source>
        <dbReference type="SMART" id="SM00382"/>
    </source>
</evidence>
<dbReference type="Proteomes" id="UP000053467">
    <property type="component" value="Unassembled WGS sequence"/>
</dbReference>
<evidence type="ECO:0000256" key="10">
    <source>
        <dbReference type="SAM" id="Coils"/>
    </source>
</evidence>